<organism evidence="5 6">
    <name type="scientific">Brachionus plicatilis</name>
    <name type="common">Marine rotifer</name>
    <name type="synonym">Brachionus muelleri</name>
    <dbReference type="NCBI Taxonomy" id="10195"/>
    <lineage>
        <taxon>Eukaryota</taxon>
        <taxon>Metazoa</taxon>
        <taxon>Spiralia</taxon>
        <taxon>Gnathifera</taxon>
        <taxon>Rotifera</taxon>
        <taxon>Eurotatoria</taxon>
        <taxon>Monogononta</taxon>
        <taxon>Pseudotrocha</taxon>
        <taxon>Ploima</taxon>
        <taxon>Brachionidae</taxon>
        <taxon>Brachionus</taxon>
    </lineage>
</organism>
<dbReference type="InterPro" id="IPR038765">
    <property type="entry name" value="Papain-like_cys_pep_sf"/>
</dbReference>
<dbReference type="PROSITE" id="PS50600">
    <property type="entry name" value="ULP_PROTEASE"/>
    <property type="match status" value="1"/>
</dbReference>
<keyword evidence="6" id="KW-1185">Reference proteome</keyword>
<dbReference type="AlphaFoldDB" id="A0A3M7RST3"/>
<keyword evidence="3" id="KW-0378">Hydrolase</keyword>
<proteinExistence type="inferred from homology"/>
<evidence type="ECO:0000313" key="6">
    <source>
        <dbReference type="Proteomes" id="UP000276133"/>
    </source>
</evidence>
<name>A0A3M7RST3_BRAPC</name>
<accession>A0A3M7RST3</accession>
<dbReference type="Gene3D" id="3.40.395.10">
    <property type="entry name" value="Adenoviral Proteinase, Chain A"/>
    <property type="match status" value="1"/>
</dbReference>
<gene>
    <name evidence="5" type="ORF">BpHYR1_044707</name>
</gene>
<sequence>MFNNGFEKFSNEYKFEKFAAAYGFINENGNHWILMFIDFNANKFYLIDPKINYKILDKNGNRTYKQSKLFEEWCFFCKKFPFLKKRKWKLALPEHSYQIDSSNCGVFVCEILSRLIEENDLIFGNDNDSLDNTEIAAENKRCFTETDSFNFLEELKNSKNIKAFVISTSNKIRGVANNNIFQLNGASKAIAKYQNSPKNSFMQKALNKSFETVQNVINTLVSSVKNIMEHVVDIVEN</sequence>
<dbReference type="OrthoDB" id="6594682at2759"/>
<reference evidence="5 6" key="1">
    <citation type="journal article" date="2018" name="Sci. Rep.">
        <title>Genomic signatures of local adaptation to the degree of environmental predictability in rotifers.</title>
        <authorList>
            <person name="Franch-Gras L."/>
            <person name="Hahn C."/>
            <person name="Garcia-Roger E.M."/>
            <person name="Carmona M.J."/>
            <person name="Serra M."/>
            <person name="Gomez A."/>
        </authorList>
    </citation>
    <scope>NUCLEOTIDE SEQUENCE [LARGE SCALE GENOMIC DNA]</scope>
    <source>
        <strain evidence="5">HYR1</strain>
    </source>
</reference>
<feature type="domain" description="Ubiquitin-like protease family profile" evidence="4">
    <location>
        <begin position="1"/>
        <end position="115"/>
    </location>
</feature>
<dbReference type="SUPFAM" id="SSF54001">
    <property type="entry name" value="Cysteine proteinases"/>
    <property type="match status" value="1"/>
</dbReference>
<feature type="non-terminal residue" evidence="5">
    <location>
        <position position="237"/>
    </location>
</feature>
<comment type="similarity">
    <text evidence="1">Belongs to the peptidase C48 family.</text>
</comment>
<evidence type="ECO:0000256" key="2">
    <source>
        <dbReference type="ARBA" id="ARBA00022670"/>
    </source>
</evidence>
<protein>
    <recommendedName>
        <fullName evidence="4">Ubiquitin-like protease family profile domain-containing protein</fullName>
    </recommendedName>
</protein>
<evidence type="ECO:0000256" key="1">
    <source>
        <dbReference type="ARBA" id="ARBA00005234"/>
    </source>
</evidence>
<dbReference type="Pfam" id="PF02902">
    <property type="entry name" value="Peptidase_C48"/>
    <property type="match status" value="1"/>
</dbReference>
<dbReference type="GO" id="GO:0006508">
    <property type="term" value="P:proteolysis"/>
    <property type="evidence" value="ECO:0007669"/>
    <property type="project" value="UniProtKB-KW"/>
</dbReference>
<evidence type="ECO:0000259" key="4">
    <source>
        <dbReference type="PROSITE" id="PS50600"/>
    </source>
</evidence>
<evidence type="ECO:0000256" key="3">
    <source>
        <dbReference type="ARBA" id="ARBA00022801"/>
    </source>
</evidence>
<keyword evidence="2" id="KW-0645">Protease</keyword>
<comment type="caution">
    <text evidence="5">The sequence shown here is derived from an EMBL/GenBank/DDBJ whole genome shotgun (WGS) entry which is preliminary data.</text>
</comment>
<evidence type="ECO:0000313" key="5">
    <source>
        <dbReference type="EMBL" id="RNA26621.1"/>
    </source>
</evidence>
<dbReference type="EMBL" id="REGN01002703">
    <property type="protein sequence ID" value="RNA26621.1"/>
    <property type="molecule type" value="Genomic_DNA"/>
</dbReference>
<dbReference type="Proteomes" id="UP000276133">
    <property type="component" value="Unassembled WGS sequence"/>
</dbReference>
<dbReference type="InterPro" id="IPR003653">
    <property type="entry name" value="Peptidase_C48_C"/>
</dbReference>
<dbReference type="GO" id="GO:0008234">
    <property type="term" value="F:cysteine-type peptidase activity"/>
    <property type="evidence" value="ECO:0007669"/>
    <property type="project" value="InterPro"/>
</dbReference>